<evidence type="ECO:0000256" key="11">
    <source>
        <dbReference type="SAM" id="MobiDB-lite"/>
    </source>
</evidence>
<dbReference type="FunFam" id="2.60.120.200:FF:000011">
    <property type="entry name" value="Probable calnexin"/>
    <property type="match status" value="1"/>
</dbReference>
<dbReference type="PROSITE" id="PS00805">
    <property type="entry name" value="CALRETICULIN_REPEAT"/>
    <property type="match status" value="1"/>
</dbReference>
<feature type="signal peptide" evidence="10">
    <location>
        <begin position="1"/>
        <end position="30"/>
    </location>
</feature>
<evidence type="ECO:0000313" key="12">
    <source>
        <dbReference type="EMBL" id="CAH2260470.1"/>
    </source>
</evidence>
<evidence type="ECO:0000256" key="6">
    <source>
        <dbReference type="ARBA" id="ARBA00023136"/>
    </source>
</evidence>
<dbReference type="OrthoDB" id="1938156at2759"/>
<keyword evidence="3 10" id="KW-0812">Transmembrane</keyword>
<organism evidence="12 13">
    <name type="scientific">Pararge aegeria aegeria</name>
    <dbReference type="NCBI Taxonomy" id="348720"/>
    <lineage>
        <taxon>Eukaryota</taxon>
        <taxon>Metazoa</taxon>
        <taxon>Ecdysozoa</taxon>
        <taxon>Arthropoda</taxon>
        <taxon>Hexapoda</taxon>
        <taxon>Insecta</taxon>
        <taxon>Pterygota</taxon>
        <taxon>Neoptera</taxon>
        <taxon>Endopterygota</taxon>
        <taxon>Lepidoptera</taxon>
        <taxon>Glossata</taxon>
        <taxon>Ditrysia</taxon>
        <taxon>Papilionoidea</taxon>
        <taxon>Nymphalidae</taxon>
        <taxon>Satyrinae</taxon>
        <taxon>Satyrini</taxon>
        <taxon>Parargina</taxon>
        <taxon>Pararge</taxon>
    </lineage>
</organism>
<evidence type="ECO:0000256" key="9">
    <source>
        <dbReference type="PIRSR" id="PIRSR601580-3"/>
    </source>
</evidence>
<name>A0A8S4SF16_9NEOP</name>
<evidence type="ECO:0000256" key="7">
    <source>
        <dbReference type="ARBA" id="ARBA00023186"/>
    </source>
</evidence>
<dbReference type="Gene3D" id="2.60.120.200">
    <property type="match status" value="1"/>
</dbReference>
<evidence type="ECO:0000313" key="13">
    <source>
        <dbReference type="Proteomes" id="UP000838756"/>
    </source>
</evidence>
<dbReference type="PANTHER" id="PTHR11073:SF1">
    <property type="entry name" value="CALNEXIN 14D-RELATED"/>
    <property type="match status" value="1"/>
</dbReference>
<feature type="compositionally biased region" description="Basic and acidic residues" evidence="11">
    <location>
        <begin position="269"/>
        <end position="289"/>
    </location>
</feature>
<dbReference type="PRINTS" id="PR00626">
    <property type="entry name" value="CALRETICULIN"/>
</dbReference>
<evidence type="ECO:0000256" key="10">
    <source>
        <dbReference type="RuleBase" id="RU362126"/>
    </source>
</evidence>
<feature type="region of interest" description="Disordered" evidence="11">
    <location>
        <begin position="255"/>
        <end position="302"/>
    </location>
</feature>
<feature type="transmembrane region" description="Helical" evidence="10">
    <location>
        <begin position="477"/>
        <end position="498"/>
    </location>
</feature>
<accession>A0A8S4SF16</accession>
<reference evidence="12" key="1">
    <citation type="submission" date="2022-03" db="EMBL/GenBank/DDBJ databases">
        <authorList>
            <person name="Lindestad O."/>
        </authorList>
    </citation>
    <scope>NUCLEOTIDE SEQUENCE</scope>
</reference>
<dbReference type="GO" id="GO:0036503">
    <property type="term" value="P:ERAD pathway"/>
    <property type="evidence" value="ECO:0007669"/>
    <property type="project" value="TreeGrafter"/>
</dbReference>
<dbReference type="PANTHER" id="PTHR11073">
    <property type="entry name" value="CALRETICULIN AND CALNEXIN"/>
    <property type="match status" value="1"/>
</dbReference>
<feature type="disulfide bond" evidence="9">
    <location>
        <begin position="153"/>
        <end position="189"/>
    </location>
</feature>
<evidence type="ECO:0000256" key="8">
    <source>
        <dbReference type="ARBA" id="ARBA00053392"/>
    </source>
</evidence>
<keyword evidence="10" id="KW-0732">Signal</keyword>
<comment type="similarity">
    <text evidence="2 10">Belongs to the calreticulin family.</text>
</comment>
<dbReference type="PROSITE" id="PS00804">
    <property type="entry name" value="CALRETICULIN_2"/>
    <property type="match status" value="1"/>
</dbReference>
<dbReference type="GO" id="GO:0005509">
    <property type="term" value="F:calcium ion binding"/>
    <property type="evidence" value="ECO:0007669"/>
    <property type="project" value="InterPro"/>
</dbReference>
<evidence type="ECO:0000256" key="1">
    <source>
        <dbReference type="ARBA" id="ARBA00004115"/>
    </source>
</evidence>
<dbReference type="FunFam" id="2.10.250.10:FF:000001">
    <property type="entry name" value="Calnexin homolog"/>
    <property type="match status" value="1"/>
</dbReference>
<evidence type="ECO:0000256" key="3">
    <source>
        <dbReference type="ARBA" id="ARBA00022692"/>
    </source>
</evidence>
<comment type="function">
    <text evidence="8">Calcium-binding protein that interacts with newly synthesized monoglucosylated glycoproteins in the endoplasmic reticulum. It may act in assisting protein assembly and/or in the retention within the ER of unassembled protein subunits. It seems to play a major role in the quality control apparatus of the ER by the retention of incorrectly folded proteins. Required for embryogenesis and larval development under heat and ER stress conditions. May be important for germ cell development. Involved in neuronal necrotic cell death.</text>
</comment>
<sequence length="566" mass="64025">MCGPENKMAAYRHMLVSAALVLLVSTYVTAKDEDADEGITVETIEEEEDYQSPQVDPKRVFLSEHFDDEAAFKKKWIKSEAKKQGVDENIAKYDGKWEIQTPARRILKNDLGLVLTTEAKHAAISALLDRPFEFKDKPLVVQYEVTMQEGQNCGGAYIKLLSKGVNTKADLRQFHDQTPYTIMFGPDKCGNDNKLHFIFRHKNPKNGTIEEKHAKKPTQRLDDIYKDKEPHLYTLVVRPDNTFTILVDNKEANSGSLLEDFTPPINPPKEIEDPDDKKPNDWDEREKIVDPTASKPDDWDEKEPAQIIDPNAVKPDGWLDNEPDMIPDPEATKPEDWDEEMDGVWEAPLVDNPLCTAAPGCGEWKPPTIPNPSYKGIWRAPLIPNPNYKGKWSPRLIPNPHYFNDEHPFRMTPIHAVGFELWSMSPQLLFDNLIITDDVAVAEHWALQSYALKRAKINSDAESAVERMLKYAGENPWVYAVVIIGSFIFVGLIAYLCCGPSTVADTDAEVKKTDALVDDDPHQSEGEGEAERLRSWTRRALATGSENGSRARSKRETAMRITIVFV</sequence>
<dbReference type="Gene3D" id="2.10.250.10">
    <property type="entry name" value="Calreticulin/calnexin, P domain"/>
    <property type="match status" value="1"/>
</dbReference>
<dbReference type="InterPro" id="IPR018124">
    <property type="entry name" value="Calret/calnex_CS"/>
</dbReference>
<dbReference type="EMBL" id="CAKXAJ010026167">
    <property type="protein sequence ID" value="CAH2260470.1"/>
    <property type="molecule type" value="Genomic_DNA"/>
</dbReference>
<comment type="subcellular location">
    <subcellularLocation>
        <location evidence="1">Endoplasmic reticulum membrane</location>
        <topology evidence="1">Single-pass type I membrane protein</topology>
    </subcellularLocation>
</comment>
<evidence type="ECO:0000256" key="5">
    <source>
        <dbReference type="ARBA" id="ARBA00022989"/>
    </source>
</evidence>
<keyword evidence="4 10" id="KW-0256">Endoplasmic reticulum</keyword>
<dbReference type="GO" id="GO:0006457">
    <property type="term" value="P:protein folding"/>
    <property type="evidence" value="ECO:0007669"/>
    <property type="project" value="InterPro"/>
</dbReference>
<protein>
    <submittedName>
        <fullName evidence="12">Jg18236 protein</fullName>
    </submittedName>
</protein>
<proteinExistence type="inferred from homology"/>
<dbReference type="Proteomes" id="UP000838756">
    <property type="component" value="Unassembled WGS sequence"/>
</dbReference>
<dbReference type="Pfam" id="PF00262">
    <property type="entry name" value="Calreticulin"/>
    <property type="match status" value="1"/>
</dbReference>
<keyword evidence="9" id="KW-1015">Disulfide bond</keyword>
<evidence type="ECO:0000256" key="2">
    <source>
        <dbReference type="ARBA" id="ARBA00010983"/>
    </source>
</evidence>
<dbReference type="InterPro" id="IPR013320">
    <property type="entry name" value="ConA-like_dom_sf"/>
</dbReference>
<dbReference type="InterPro" id="IPR001580">
    <property type="entry name" value="Calret/calnex"/>
</dbReference>
<keyword evidence="13" id="KW-1185">Reference proteome</keyword>
<dbReference type="AlphaFoldDB" id="A0A8S4SF16"/>
<keyword evidence="6 10" id="KW-0472">Membrane</keyword>
<dbReference type="SUPFAM" id="SSF63887">
    <property type="entry name" value="P-domain of calnexin/calreticulin"/>
    <property type="match status" value="1"/>
</dbReference>
<keyword evidence="5 10" id="KW-1133">Transmembrane helix</keyword>
<comment type="caution">
    <text evidence="12">The sequence shown here is derived from an EMBL/GenBank/DDBJ whole genome shotgun (WGS) entry which is preliminary data.</text>
</comment>
<dbReference type="InterPro" id="IPR009033">
    <property type="entry name" value="Calreticulin/calnexin_P_dom_sf"/>
</dbReference>
<keyword evidence="7 10" id="KW-0143">Chaperone</keyword>
<dbReference type="SUPFAM" id="SSF49899">
    <property type="entry name" value="Concanavalin A-like lectins/glucanases"/>
    <property type="match status" value="1"/>
</dbReference>
<feature type="chain" id="PRO_5035959197" evidence="10">
    <location>
        <begin position="31"/>
        <end position="566"/>
    </location>
</feature>
<dbReference type="GO" id="GO:0005789">
    <property type="term" value="C:endoplasmic reticulum membrane"/>
    <property type="evidence" value="ECO:0007669"/>
    <property type="project" value="UniProtKB-SubCell"/>
</dbReference>
<dbReference type="GO" id="GO:0051082">
    <property type="term" value="F:unfolded protein binding"/>
    <property type="evidence" value="ECO:0007669"/>
    <property type="project" value="InterPro"/>
</dbReference>
<gene>
    <name evidence="12" type="primary">jg18236</name>
    <name evidence="12" type="ORF">PAEG_LOCUS23727</name>
</gene>
<evidence type="ECO:0000256" key="4">
    <source>
        <dbReference type="ARBA" id="ARBA00022824"/>
    </source>
</evidence>